<comment type="caution">
    <text evidence="2">The sequence shown here is derived from an EMBL/GenBank/DDBJ whole genome shotgun (WGS) entry which is preliminary data.</text>
</comment>
<organism evidence="2 3">
    <name type="scientific">Conoideocrella luteorostrata</name>
    <dbReference type="NCBI Taxonomy" id="1105319"/>
    <lineage>
        <taxon>Eukaryota</taxon>
        <taxon>Fungi</taxon>
        <taxon>Dikarya</taxon>
        <taxon>Ascomycota</taxon>
        <taxon>Pezizomycotina</taxon>
        <taxon>Sordariomycetes</taxon>
        <taxon>Hypocreomycetidae</taxon>
        <taxon>Hypocreales</taxon>
        <taxon>Clavicipitaceae</taxon>
        <taxon>Conoideocrella</taxon>
    </lineage>
</organism>
<sequence>MSGLDTMEDDFTEDVFLQDGLCPTIAEHATQCHSLFQRKMAVADIVPDPTIIDDELARFRLWANNMDVYGPLNVSLDYRLRYSPTVVQILHQLLDVMCETLDSLQPVDEQRPPSSKSGRKKRRMGENQDSQVARRADNDESSDSDSELDQAEENISKVTITIHGTVTRLFRLSNAVRKSAKANRARKIERYIDDEEANAAIAELRVYTDCYIRFRFPEATDSLRESLVKANELRLRRLYYQRSHRRRIDLTIQNPQLNEGTRPQLPKMKETPRQAVSFAMGVFQKPASVNTAAGPAAFVPAPATNATTARQTAVGAFYAKSSTEVPRAKSVVVNNKLSFPPIPSSPECPYCGVILEFKTGPRSTLWQ</sequence>
<dbReference type="AlphaFoldDB" id="A0AAJ0FPL3"/>
<dbReference type="PANTHER" id="PTHR35391">
    <property type="entry name" value="C2H2-TYPE DOMAIN-CONTAINING PROTEIN-RELATED"/>
    <property type="match status" value="1"/>
</dbReference>
<dbReference type="EMBL" id="JASWJB010000291">
    <property type="protein sequence ID" value="KAK2592062.1"/>
    <property type="molecule type" value="Genomic_DNA"/>
</dbReference>
<evidence type="ECO:0000313" key="2">
    <source>
        <dbReference type="EMBL" id="KAK2592062.1"/>
    </source>
</evidence>
<gene>
    <name evidence="2" type="ORF">QQS21_010241</name>
</gene>
<accession>A0AAJ0FPL3</accession>
<protein>
    <submittedName>
        <fullName evidence="2">Uncharacterized protein</fullName>
    </submittedName>
</protein>
<evidence type="ECO:0000256" key="1">
    <source>
        <dbReference type="SAM" id="MobiDB-lite"/>
    </source>
</evidence>
<evidence type="ECO:0000313" key="3">
    <source>
        <dbReference type="Proteomes" id="UP001251528"/>
    </source>
</evidence>
<keyword evidence="3" id="KW-1185">Reference proteome</keyword>
<name>A0AAJ0FPL3_9HYPO</name>
<reference evidence="2" key="1">
    <citation type="submission" date="2023-06" db="EMBL/GenBank/DDBJ databases">
        <title>Conoideocrella luteorostrata (Hypocreales: Clavicipitaceae), a potential biocontrol fungus for elongate hemlock scale in United States Christmas tree production areas.</title>
        <authorList>
            <person name="Barrett H."/>
            <person name="Lovett B."/>
            <person name="Macias A.M."/>
            <person name="Stajich J.E."/>
            <person name="Kasson M.T."/>
        </authorList>
    </citation>
    <scope>NUCLEOTIDE SEQUENCE</scope>
    <source>
        <strain evidence="2">ARSEF 14590</strain>
    </source>
</reference>
<proteinExistence type="predicted"/>
<dbReference type="PANTHER" id="PTHR35391:SF7">
    <property type="entry name" value="C2H2-TYPE DOMAIN-CONTAINING PROTEIN"/>
    <property type="match status" value="1"/>
</dbReference>
<dbReference type="Proteomes" id="UP001251528">
    <property type="component" value="Unassembled WGS sequence"/>
</dbReference>
<feature type="compositionally biased region" description="Acidic residues" evidence="1">
    <location>
        <begin position="139"/>
        <end position="151"/>
    </location>
</feature>
<feature type="region of interest" description="Disordered" evidence="1">
    <location>
        <begin position="105"/>
        <end position="151"/>
    </location>
</feature>